<dbReference type="EMBL" id="DXBC01000134">
    <property type="protein sequence ID" value="HIZ79837.1"/>
    <property type="molecule type" value="Genomic_DNA"/>
</dbReference>
<evidence type="ECO:0000259" key="1">
    <source>
        <dbReference type="Pfam" id="PF12641"/>
    </source>
</evidence>
<gene>
    <name evidence="2" type="ORF">IAA17_08630</name>
</gene>
<dbReference type="GO" id="GO:0016651">
    <property type="term" value="F:oxidoreductase activity, acting on NAD(P)H"/>
    <property type="evidence" value="ECO:0007669"/>
    <property type="project" value="UniProtKB-ARBA"/>
</dbReference>
<dbReference type="InterPro" id="IPR008254">
    <property type="entry name" value="Flavodoxin/NO_synth"/>
</dbReference>
<dbReference type="Pfam" id="PF12641">
    <property type="entry name" value="Flavodoxin_3"/>
    <property type="match status" value="1"/>
</dbReference>
<dbReference type="Gene3D" id="3.40.50.360">
    <property type="match status" value="1"/>
</dbReference>
<sequence length="179" mass="20064">MTYEITYASRTGNTAVLAEKIKNLARMKLEKEPVSVRKLEEDGSQAAGAGMSDWIFAGFWVDRGDCSGEMIRFLEGLRGRTVFLFGTIGSGNPVYQEKVMNRVRSHLDGSNRVAGTFLCQGKMLPQVRQKFEAMLQEDPENENAKMRLANFERAMTHPDDEDLAALTEAVKKAFSEFLT</sequence>
<feature type="domain" description="Flavodoxin-like" evidence="1">
    <location>
        <begin position="5"/>
        <end position="170"/>
    </location>
</feature>
<organism evidence="2 3">
    <name type="scientific">Candidatus Lachnoclostridium stercorigallinarum</name>
    <dbReference type="NCBI Taxonomy" id="2838634"/>
    <lineage>
        <taxon>Bacteria</taxon>
        <taxon>Bacillati</taxon>
        <taxon>Bacillota</taxon>
        <taxon>Clostridia</taxon>
        <taxon>Lachnospirales</taxon>
        <taxon>Lachnospiraceae</taxon>
    </lineage>
</organism>
<dbReference type="GO" id="GO:0010181">
    <property type="term" value="F:FMN binding"/>
    <property type="evidence" value="ECO:0007669"/>
    <property type="project" value="InterPro"/>
</dbReference>
<dbReference type="Proteomes" id="UP000824101">
    <property type="component" value="Unassembled WGS sequence"/>
</dbReference>
<dbReference type="InterPro" id="IPR054633">
    <property type="entry name" value="BilS"/>
</dbReference>
<evidence type="ECO:0000313" key="2">
    <source>
        <dbReference type="EMBL" id="HIZ79837.1"/>
    </source>
</evidence>
<accession>A0A9D2K6L7</accession>
<reference evidence="2" key="2">
    <citation type="submission" date="2021-04" db="EMBL/GenBank/DDBJ databases">
        <authorList>
            <person name="Gilroy R."/>
        </authorList>
    </citation>
    <scope>NUCLEOTIDE SEQUENCE</scope>
    <source>
        <strain evidence="2">ChiBcec1-1093</strain>
    </source>
</reference>
<dbReference type="SUPFAM" id="SSF52218">
    <property type="entry name" value="Flavoproteins"/>
    <property type="match status" value="1"/>
</dbReference>
<reference evidence="2" key="1">
    <citation type="journal article" date="2021" name="PeerJ">
        <title>Extensive microbial diversity within the chicken gut microbiome revealed by metagenomics and culture.</title>
        <authorList>
            <person name="Gilroy R."/>
            <person name="Ravi A."/>
            <person name="Getino M."/>
            <person name="Pursley I."/>
            <person name="Horton D.L."/>
            <person name="Alikhan N.F."/>
            <person name="Baker D."/>
            <person name="Gharbi K."/>
            <person name="Hall N."/>
            <person name="Watson M."/>
            <person name="Adriaenssens E.M."/>
            <person name="Foster-Nyarko E."/>
            <person name="Jarju S."/>
            <person name="Secka A."/>
            <person name="Antonio M."/>
            <person name="Oren A."/>
            <person name="Chaudhuri R.R."/>
            <person name="La Ragione R."/>
            <person name="Hildebrand F."/>
            <person name="Pallen M.J."/>
        </authorList>
    </citation>
    <scope>NUCLEOTIDE SEQUENCE</scope>
    <source>
        <strain evidence="2">ChiBcec1-1093</strain>
    </source>
</reference>
<dbReference type="InterPro" id="IPR029039">
    <property type="entry name" value="Flavoprotein-like_sf"/>
</dbReference>
<name>A0A9D2K6L7_9FIRM</name>
<proteinExistence type="predicted"/>
<protein>
    <submittedName>
        <fullName evidence="2">Flavodoxin family protein</fullName>
    </submittedName>
</protein>
<dbReference type="AlphaFoldDB" id="A0A9D2K6L7"/>
<comment type="caution">
    <text evidence="2">The sequence shown here is derived from an EMBL/GenBank/DDBJ whole genome shotgun (WGS) entry which is preliminary data.</text>
</comment>
<evidence type="ECO:0000313" key="3">
    <source>
        <dbReference type="Proteomes" id="UP000824101"/>
    </source>
</evidence>
<dbReference type="NCBIfam" id="NF045594">
    <property type="entry name" value="flavodox_BilS"/>
    <property type="match status" value="1"/>
</dbReference>